<sequence>MKNPNFKKLNRTEQKKVKGSIQIKKCRNSTQCNPRECCTGGFCLPSPITECEPPILD</sequence>
<proteinExistence type="predicted"/>
<name>A0A1N7ICI1_9FLAO</name>
<evidence type="ECO:0000313" key="1">
    <source>
        <dbReference type="EMBL" id="SIS34783.1"/>
    </source>
</evidence>
<reference evidence="1 2" key="1">
    <citation type="submission" date="2017-01" db="EMBL/GenBank/DDBJ databases">
        <authorList>
            <person name="Mah S.A."/>
            <person name="Swanson W.J."/>
            <person name="Moy G.W."/>
            <person name="Vacquier V.D."/>
        </authorList>
    </citation>
    <scope>NUCLEOTIDE SEQUENCE [LARGE SCALE GENOMIC DNA]</scope>
    <source>
        <strain evidence="1 2">DSM 16927</strain>
    </source>
</reference>
<dbReference type="AlphaFoldDB" id="A0A1N7ICI1"/>
<evidence type="ECO:0008006" key="3">
    <source>
        <dbReference type="Google" id="ProtNLM"/>
    </source>
</evidence>
<dbReference type="RefSeq" id="WP_164463092.1">
    <property type="nucleotide sequence ID" value="NZ_CP033926.1"/>
</dbReference>
<organism evidence="1 2">
    <name type="scientific">Chryseobacterium joostei</name>
    <dbReference type="NCBI Taxonomy" id="112234"/>
    <lineage>
        <taxon>Bacteria</taxon>
        <taxon>Pseudomonadati</taxon>
        <taxon>Bacteroidota</taxon>
        <taxon>Flavobacteriia</taxon>
        <taxon>Flavobacteriales</taxon>
        <taxon>Weeksellaceae</taxon>
        <taxon>Chryseobacterium group</taxon>
        <taxon>Chryseobacterium</taxon>
    </lineage>
</organism>
<accession>A0A1N7ICI1</accession>
<gene>
    <name evidence="1" type="ORF">SAMN05421768_104108</name>
</gene>
<dbReference type="Proteomes" id="UP000186106">
    <property type="component" value="Unassembled WGS sequence"/>
</dbReference>
<dbReference type="STRING" id="112234.SAMN05421768_104108"/>
<evidence type="ECO:0000313" key="2">
    <source>
        <dbReference type="Proteomes" id="UP000186106"/>
    </source>
</evidence>
<protein>
    <recommendedName>
        <fullName evidence="3">Bacteriocin</fullName>
    </recommendedName>
</protein>
<dbReference type="EMBL" id="FTNZ01000004">
    <property type="protein sequence ID" value="SIS34783.1"/>
    <property type="molecule type" value="Genomic_DNA"/>
</dbReference>